<dbReference type="EC" id="4.2.1.22" evidence="4 13"/>
<comment type="similarity">
    <text evidence="3 13">Belongs to the cysteine synthase/cystathionine beta-synthase family.</text>
</comment>
<evidence type="ECO:0000256" key="11">
    <source>
        <dbReference type="ARBA" id="ARBA00047490"/>
    </source>
</evidence>
<evidence type="ECO:0000256" key="9">
    <source>
        <dbReference type="ARBA" id="ARBA00026192"/>
    </source>
</evidence>
<reference evidence="16" key="1">
    <citation type="submission" date="2025-08" db="UniProtKB">
        <authorList>
            <consortium name="RefSeq"/>
        </authorList>
    </citation>
    <scope>IDENTIFICATION</scope>
    <source>
        <strain evidence="16">MV-25-SWS-2005</strain>
        <tissue evidence="16">Whole body</tissue>
    </source>
</reference>
<evidence type="ECO:0000256" key="2">
    <source>
        <dbReference type="ARBA" id="ARBA00005003"/>
    </source>
</evidence>
<dbReference type="NCBIfam" id="TIGR01137">
    <property type="entry name" value="cysta_beta"/>
    <property type="match status" value="1"/>
</dbReference>
<dbReference type="PANTHER" id="PTHR10314">
    <property type="entry name" value="CYSTATHIONINE BETA-SYNTHASE"/>
    <property type="match status" value="1"/>
</dbReference>
<dbReference type="CDD" id="cd01561">
    <property type="entry name" value="CBS_like"/>
    <property type="match status" value="1"/>
</dbReference>
<dbReference type="GO" id="GO:0005737">
    <property type="term" value="C:cytoplasm"/>
    <property type="evidence" value="ECO:0007669"/>
    <property type="project" value="InterPro"/>
</dbReference>
<feature type="domain" description="CBS" evidence="14">
    <location>
        <begin position="392"/>
        <end position="451"/>
    </location>
</feature>
<keyword evidence="13" id="KW-0028">Amino-acid biosynthesis</keyword>
<organism evidence="15 16">
    <name type="scientific">Drosophila pseudoobscura pseudoobscura</name>
    <name type="common">Fruit fly</name>
    <dbReference type="NCBI Taxonomy" id="46245"/>
    <lineage>
        <taxon>Eukaryota</taxon>
        <taxon>Metazoa</taxon>
        <taxon>Ecdysozoa</taxon>
        <taxon>Arthropoda</taxon>
        <taxon>Hexapoda</taxon>
        <taxon>Insecta</taxon>
        <taxon>Pterygota</taxon>
        <taxon>Neoptera</taxon>
        <taxon>Endopterygota</taxon>
        <taxon>Diptera</taxon>
        <taxon>Brachycera</taxon>
        <taxon>Muscomorpha</taxon>
        <taxon>Ephydroidea</taxon>
        <taxon>Drosophilidae</taxon>
        <taxon>Drosophila</taxon>
        <taxon>Sophophora</taxon>
    </lineage>
</organism>
<dbReference type="SUPFAM" id="SSF54631">
    <property type="entry name" value="CBS-domain pair"/>
    <property type="match status" value="1"/>
</dbReference>
<dbReference type="InterPro" id="IPR050214">
    <property type="entry name" value="Cys_Synth/Cystath_Beta-Synth"/>
</dbReference>
<name>A0A6I8WAG2_DROPS</name>
<keyword evidence="5 13" id="KW-0663">Pyridoxal phosphate</keyword>
<evidence type="ECO:0000256" key="13">
    <source>
        <dbReference type="RuleBase" id="RU361204"/>
    </source>
</evidence>
<dbReference type="UniPathway" id="UPA00136">
    <property type="reaction ID" value="UER00201"/>
</dbReference>
<evidence type="ECO:0000256" key="8">
    <source>
        <dbReference type="ARBA" id="ARBA00023239"/>
    </source>
</evidence>
<dbReference type="RefSeq" id="XP_033240391.1">
    <property type="nucleotide sequence ID" value="XM_033384500.1"/>
</dbReference>
<protein>
    <recommendedName>
        <fullName evidence="9 13">Cystathionine beta-synthase</fullName>
        <ecNumber evidence="4 13">4.2.1.22</ecNumber>
    </recommendedName>
</protein>
<evidence type="ECO:0000256" key="7">
    <source>
        <dbReference type="ARBA" id="ARBA00023192"/>
    </source>
</evidence>
<dbReference type="InterPro" id="IPR005857">
    <property type="entry name" value="Cysta_beta_synth"/>
</dbReference>
<evidence type="ECO:0000256" key="3">
    <source>
        <dbReference type="ARBA" id="ARBA00007103"/>
    </source>
</evidence>
<evidence type="ECO:0000256" key="5">
    <source>
        <dbReference type="ARBA" id="ARBA00022898"/>
    </source>
</evidence>
<dbReference type="Gene3D" id="3.40.50.1100">
    <property type="match status" value="2"/>
</dbReference>
<dbReference type="SMART" id="SM00116">
    <property type="entry name" value="CBS"/>
    <property type="match status" value="1"/>
</dbReference>
<comment type="catalytic activity">
    <reaction evidence="11 13">
        <text>L-homocysteine + L-serine = L,L-cystathionine + H2O</text>
        <dbReference type="Rhea" id="RHEA:10112"/>
        <dbReference type="ChEBI" id="CHEBI:15377"/>
        <dbReference type="ChEBI" id="CHEBI:33384"/>
        <dbReference type="ChEBI" id="CHEBI:58161"/>
        <dbReference type="ChEBI" id="CHEBI:58199"/>
        <dbReference type="EC" id="4.2.1.22"/>
    </reaction>
</comment>
<dbReference type="InterPro" id="IPR001216">
    <property type="entry name" value="P-phosphate_BS"/>
</dbReference>
<evidence type="ECO:0000256" key="1">
    <source>
        <dbReference type="ARBA" id="ARBA00001933"/>
    </source>
</evidence>
<comment type="pathway">
    <text evidence="2">Amino-acid biosynthesis; L-cysteine biosynthesis; L-cysteine from L-homocysteine and L-serine: step 1/2.</text>
</comment>
<evidence type="ECO:0000256" key="6">
    <source>
        <dbReference type="ARBA" id="ARBA00023122"/>
    </source>
</evidence>
<dbReference type="ExpressionAtlas" id="A0A6I8WAG2">
    <property type="expression patterns" value="baseline"/>
</dbReference>
<dbReference type="GO" id="GO:0019343">
    <property type="term" value="P:cysteine biosynthetic process via cystathionine"/>
    <property type="evidence" value="ECO:0007669"/>
    <property type="project" value="UniProtKB-UniRule"/>
</dbReference>
<dbReference type="FunCoup" id="A0A6I8WAG2">
    <property type="interactions" value="328"/>
</dbReference>
<dbReference type="GO" id="GO:0030170">
    <property type="term" value="F:pyridoxal phosphate binding"/>
    <property type="evidence" value="ECO:0007669"/>
    <property type="project" value="UniProtKB-ARBA"/>
</dbReference>
<dbReference type="Gene3D" id="3.10.580.10">
    <property type="entry name" value="CBS-domain"/>
    <property type="match status" value="1"/>
</dbReference>
<dbReference type="Pfam" id="PF00291">
    <property type="entry name" value="PALP"/>
    <property type="match status" value="1"/>
</dbReference>
<accession>A0A6I8WAG2</accession>
<proteinExistence type="inferred from homology"/>
<evidence type="ECO:0000256" key="10">
    <source>
        <dbReference type="ARBA" id="ARBA00045425"/>
    </source>
</evidence>
<keyword evidence="15" id="KW-1185">Reference proteome</keyword>
<dbReference type="InterPro" id="IPR036052">
    <property type="entry name" value="TrpB-like_PALP_sf"/>
</dbReference>
<evidence type="ECO:0000256" key="4">
    <source>
        <dbReference type="ARBA" id="ARBA00012041"/>
    </source>
</evidence>
<dbReference type="FunFam" id="3.40.50.1100:FF:000003">
    <property type="entry name" value="Cystathionine beta-synthase"/>
    <property type="match status" value="1"/>
</dbReference>
<sequence>MLVKKEMPANKTYQRPADYIDPGKPSKCKWHLGTQEKTPHTQRGIAHRQKITPDILEVIGCTPLVRLNHIPAKEGIECEMYAKCEFLNPGGSVKDRIGYRMVQDAEEQGLLKPGFTIIEPTSGNTGIGLAMACAVKGYKCIIVMPEKMSNEKVSALRTLGAKIIRTPTEAAYDSPEGLIYVAQELQRQTPNSIVLDQYRNAGNPLSHYDGTAAEILWQLDNQVDMIVVSAGTAGTISGIGRKIKEQAPACKIVGVDPYGSVLACPKELNKTNVQFYEVEGIGYDFQPTVFDDGVVDVWSKIGDADCFPMSRRLNAEEGLLCGGSSGGAMHAALAHARTLKKGQRCVVILPDGIRNYMTKFVSDNWMEARGFKQPVNEHSHWWWNLPISKLELPSPVALLQSSATVGEAIALMKQHRVDQLPMIDNEDGSILGVVGQETLINQIVSMNRQQTDPALKALNKRVIRLNANEVLGKLARILEVDPSVLIVGKSEEGKEEIKSLATKLDVTSFIVAEKKVNANGNGTATNGNSH</sequence>
<dbReference type="InterPro" id="IPR000644">
    <property type="entry name" value="CBS_dom"/>
</dbReference>
<dbReference type="Proteomes" id="UP000001819">
    <property type="component" value="Chromosome X"/>
</dbReference>
<dbReference type="GO" id="GO:0004122">
    <property type="term" value="F:cystathionine beta-synthase activity"/>
    <property type="evidence" value="ECO:0007669"/>
    <property type="project" value="UniProtKB-UniRule"/>
</dbReference>
<dbReference type="GO" id="GO:0006535">
    <property type="term" value="P:cysteine biosynthetic process from serine"/>
    <property type="evidence" value="ECO:0007669"/>
    <property type="project" value="UniProtKB-UniRule"/>
</dbReference>
<evidence type="ECO:0000313" key="15">
    <source>
        <dbReference type="Proteomes" id="UP000001819"/>
    </source>
</evidence>
<evidence type="ECO:0000259" key="14">
    <source>
        <dbReference type="PROSITE" id="PS51371"/>
    </source>
</evidence>
<dbReference type="InterPro" id="IPR001926">
    <property type="entry name" value="TrpB-like_PALP"/>
</dbReference>
<evidence type="ECO:0000313" key="16">
    <source>
        <dbReference type="RefSeq" id="XP_033240391.1"/>
    </source>
</evidence>
<dbReference type="SUPFAM" id="SSF53686">
    <property type="entry name" value="Tryptophan synthase beta subunit-like PLP-dependent enzymes"/>
    <property type="match status" value="1"/>
</dbReference>
<keyword evidence="8 13" id="KW-0456">Lyase</keyword>
<keyword evidence="7 13" id="KW-0198">Cysteine biosynthesis</keyword>
<comment type="function">
    <text evidence="10">Hydro-lyase catalyzing the first step of the transsulfuration pathway, where the hydroxyl group of L-serine is displaced by L-homocysteine in a beta-replacement reaction to form L-cystathionine, the precursor of L-cysteine. This catabolic route allows the elimination of L-methionine and the toxic metabolite L-homocysteine. Also involved in the production of hydrogen sulfide, a gasotransmitter with signaling and cytoprotective effects on neurons.</text>
</comment>
<dbReference type="PROSITE" id="PS00901">
    <property type="entry name" value="CYS_SYNTHASE"/>
    <property type="match status" value="1"/>
</dbReference>
<dbReference type="Pfam" id="PF00571">
    <property type="entry name" value="CBS"/>
    <property type="match status" value="1"/>
</dbReference>
<comment type="cofactor">
    <cofactor evidence="1 13">
        <name>pyridoxal 5'-phosphate</name>
        <dbReference type="ChEBI" id="CHEBI:597326"/>
    </cofactor>
</comment>
<gene>
    <name evidence="16" type="primary">Cbs</name>
</gene>
<dbReference type="FunFam" id="3.40.50.1100:FF:000118">
    <property type="entry name" value="Related to CYS4-cystathionine beta-synthase"/>
    <property type="match status" value="1"/>
</dbReference>
<dbReference type="PROSITE" id="PS51371">
    <property type="entry name" value="CBS"/>
    <property type="match status" value="1"/>
</dbReference>
<dbReference type="InterPro" id="IPR046342">
    <property type="entry name" value="CBS_dom_sf"/>
</dbReference>
<evidence type="ECO:0000256" key="12">
    <source>
        <dbReference type="PROSITE-ProRule" id="PRU00703"/>
    </source>
</evidence>
<dbReference type="InParanoid" id="A0A6I8WAG2"/>
<dbReference type="AlphaFoldDB" id="A0A6I8WAG2"/>
<keyword evidence="6 12" id="KW-0129">CBS domain</keyword>